<feature type="non-terminal residue" evidence="2">
    <location>
        <position position="318"/>
    </location>
</feature>
<dbReference type="AlphaFoldDB" id="A0A2I4ALI1"/>
<sequence>MYEAARLSMLRFYIATKSKDPGQDDSDTSEVVFVLESSTSEINPLQVVEVRSNSVEVQHSAELFDDSEITFGPILDAEEDTEDTLIYEGFLVPLSPANPEDVITITVRHTDTLHDLISAFSDEEIMRKTLKVKRILPDNTEEAGAGSGILRDVLTCFWNEFYERCTLGTTVKVPFIRHDFPAEKWKAVGRILLKGYQDCQYFPNKIAIPFYEQVLFNNVYSDLKAHFLQFVSSQECEVLREAVSNFPAVDLDDLVEVLDNYGCRKRITAESLPTIIAEIAHKELVQKPMFVIDCWREIIYPHLSLSPEVKHLSISAIN</sequence>
<reference evidence="2" key="1">
    <citation type="submission" date="2025-08" db="UniProtKB">
        <authorList>
            <consortium name="RefSeq"/>
        </authorList>
    </citation>
    <scope>IDENTIFICATION</scope>
</reference>
<dbReference type="GeneID" id="106512236"/>
<dbReference type="RefSeq" id="XP_013856357.1">
    <property type="nucleotide sequence ID" value="XM_014000903.1"/>
</dbReference>
<dbReference type="InParanoid" id="A0A2I4ALI1"/>
<evidence type="ECO:0000313" key="2">
    <source>
        <dbReference type="RefSeq" id="XP_013856357.1"/>
    </source>
</evidence>
<name>A0A2I4ALI1_AUSLI</name>
<organism evidence="1 2">
    <name type="scientific">Austrofundulus limnaeus</name>
    <name type="common">Annual killifish</name>
    <dbReference type="NCBI Taxonomy" id="52670"/>
    <lineage>
        <taxon>Eukaryota</taxon>
        <taxon>Metazoa</taxon>
        <taxon>Chordata</taxon>
        <taxon>Craniata</taxon>
        <taxon>Vertebrata</taxon>
        <taxon>Euteleostomi</taxon>
        <taxon>Actinopterygii</taxon>
        <taxon>Neopterygii</taxon>
        <taxon>Teleostei</taxon>
        <taxon>Neoteleostei</taxon>
        <taxon>Acanthomorphata</taxon>
        <taxon>Ovalentaria</taxon>
        <taxon>Atherinomorphae</taxon>
        <taxon>Cyprinodontiformes</taxon>
        <taxon>Rivulidae</taxon>
        <taxon>Austrofundulus</taxon>
    </lineage>
</organism>
<keyword evidence="1" id="KW-1185">Reference proteome</keyword>
<proteinExistence type="predicted"/>
<dbReference type="Proteomes" id="UP000192220">
    <property type="component" value="Unplaced"/>
</dbReference>
<gene>
    <name evidence="2" type="primary">LOC106512236</name>
</gene>
<evidence type="ECO:0000313" key="1">
    <source>
        <dbReference type="Proteomes" id="UP000192220"/>
    </source>
</evidence>
<accession>A0A2I4ALI1</accession>
<dbReference type="OrthoDB" id="8428721at2759"/>
<protein>
    <submittedName>
        <fullName evidence="2">Uncharacterized protein LOC106512236</fullName>
    </submittedName>
</protein>
<dbReference type="KEGG" id="alim:106512236"/>